<dbReference type="AlphaFoldDB" id="A0A5B6WQQ8"/>
<dbReference type="PANTHER" id="PTHR46148:SF52">
    <property type="entry name" value="OS04G0603800 PROTEIN"/>
    <property type="match status" value="1"/>
</dbReference>
<organism evidence="2 3">
    <name type="scientific">Gossypium australe</name>
    <dbReference type="NCBI Taxonomy" id="47621"/>
    <lineage>
        <taxon>Eukaryota</taxon>
        <taxon>Viridiplantae</taxon>
        <taxon>Streptophyta</taxon>
        <taxon>Embryophyta</taxon>
        <taxon>Tracheophyta</taxon>
        <taxon>Spermatophyta</taxon>
        <taxon>Magnoliopsida</taxon>
        <taxon>eudicotyledons</taxon>
        <taxon>Gunneridae</taxon>
        <taxon>Pentapetalae</taxon>
        <taxon>rosids</taxon>
        <taxon>malvids</taxon>
        <taxon>Malvales</taxon>
        <taxon>Malvaceae</taxon>
        <taxon>Malvoideae</taxon>
        <taxon>Gossypium</taxon>
    </lineage>
</organism>
<name>A0A5B6WQQ8_9ROSI</name>
<dbReference type="PANTHER" id="PTHR46148">
    <property type="entry name" value="CHROMO DOMAIN-CONTAINING PROTEIN"/>
    <property type="match status" value="1"/>
</dbReference>
<comment type="caution">
    <text evidence="2">The sequence shown here is derived from an EMBL/GenBank/DDBJ whole genome shotgun (WGS) entry which is preliminary data.</text>
</comment>
<dbReference type="OrthoDB" id="2020640at2759"/>
<evidence type="ECO:0000313" key="3">
    <source>
        <dbReference type="Proteomes" id="UP000325315"/>
    </source>
</evidence>
<evidence type="ECO:0000313" key="2">
    <source>
        <dbReference type="EMBL" id="KAA3483534.1"/>
    </source>
</evidence>
<proteinExistence type="predicted"/>
<dbReference type="InterPro" id="IPR056924">
    <property type="entry name" value="SH3_Tf2-1"/>
</dbReference>
<keyword evidence="2" id="KW-0808">Transferase</keyword>
<sequence length="179" mass="20343">MSECVVGDVSSALCECHTKGLAKVVRCGLSFIQLAAKGAMNQTYRFAKDWQEKNDLARACLPNASKHNKKWVNQNRRNVGDSILIKLHLILQHNGLHKGLVQRYEGPFRVSKRVGKVAYKLELLAKLKVHIVFHVSMLKPFHESFREDQDDPNQGKFERVPMRVKSPTTVKLKAFGHIV</sequence>
<dbReference type="Proteomes" id="UP000325315">
    <property type="component" value="Unassembled WGS sequence"/>
</dbReference>
<dbReference type="GO" id="GO:0003964">
    <property type="term" value="F:RNA-directed DNA polymerase activity"/>
    <property type="evidence" value="ECO:0007669"/>
    <property type="project" value="UniProtKB-KW"/>
</dbReference>
<dbReference type="Pfam" id="PF24626">
    <property type="entry name" value="SH3_Tf2-1"/>
    <property type="match status" value="1"/>
</dbReference>
<feature type="domain" description="Tf2-1-like SH3-like" evidence="1">
    <location>
        <begin position="80"/>
        <end position="142"/>
    </location>
</feature>
<keyword evidence="2" id="KW-0695">RNA-directed DNA polymerase</keyword>
<keyword evidence="3" id="KW-1185">Reference proteome</keyword>
<dbReference type="EMBL" id="SMMG02000002">
    <property type="protein sequence ID" value="KAA3483534.1"/>
    <property type="molecule type" value="Genomic_DNA"/>
</dbReference>
<reference evidence="3" key="1">
    <citation type="journal article" date="2019" name="Plant Biotechnol. J.">
        <title>Genome sequencing of the Australian wild diploid species Gossypium australe highlights disease resistance and delayed gland morphogenesis.</title>
        <authorList>
            <person name="Cai Y."/>
            <person name="Cai X."/>
            <person name="Wang Q."/>
            <person name="Wang P."/>
            <person name="Zhang Y."/>
            <person name="Cai C."/>
            <person name="Xu Y."/>
            <person name="Wang K."/>
            <person name="Zhou Z."/>
            <person name="Wang C."/>
            <person name="Geng S."/>
            <person name="Li B."/>
            <person name="Dong Q."/>
            <person name="Hou Y."/>
            <person name="Wang H."/>
            <person name="Ai P."/>
            <person name="Liu Z."/>
            <person name="Yi F."/>
            <person name="Sun M."/>
            <person name="An G."/>
            <person name="Cheng J."/>
            <person name="Zhang Y."/>
            <person name="Shi Q."/>
            <person name="Xie Y."/>
            <person name="Shi X."/>
            <person name="Chang Y."/>
            <person name="Huang F."/>
            <person name="Chen Y."/>
            <person name="Hong S."/>
            <person name="Mi L."/>
            <person name="Sun Q."/>
            <person name="Zhang L."/>
            <person name="Zhou B."/>
            <person name="Peng R."/>
            <person name="Zhang X."/>
            <person name="Liu F."/>
        </authorList>
    </citation>
    <scope>NUCLEOTIDE SEQUENCE [LARGE SCALE GENOMIC DNA]</scope>
    <source>
        <strain evidence="3">cv. PA1801</strain>
    </source>
</reference>
<gene>
    <name evidence="2" type="ORF">EPI10_005696</name>
</gene>
<accession>A0A5B6WQQ8</accession>
<evidence type="ECO:0000259" key="1">
    <source>
        <dbReference type="Pfam" id="PF24626"/>
    </source>
</evidence>
<keyword evidence="2" id="KW-0548">Nucleotidyltransferase</keyword>
<protein>
    <submittedName>
        <fullName evidence="2">Reverse transcriptase</fullName>
    </submittedName>
</protein>